<evidence type="ECO:0000313" key="2">
    <source>
        <dbReference type="Proteomes" id="UP000712600"/>
    </source>
</evidence>
<organism evidence="1 2">
    <name type="scientific">Brassica cretica</name>
    <name type="common">Mustard</name>
    <dbReference type="NCBI Taxonomy" id="69181"/>
    <lineage>
        <taxon>Eukaryota</taxon>
        <taxon>Viridiplantae</taxon>
        <taxon>Streptophyta</taxon>
        <taxon>Embryophyta</taxon>
        <taxon>Tracheophyta</taxon>
        <taxon>Spermatophyta</taxon>
        <taxon>Magnoliopsida</taxon>
        <taxon>eudicotyledons</taxon>
        <taxon>Gunneridae</taxon>
        <taxon>Pentapetalae</taxon>
        <taxon>rosids</taxon>
        <taxon>malvids</taxon>
        <taxon>Brassicales</taxon>
        <taxon>Brassicaceae</taxon>
        <taxon>Brassiceae</taxon>
        <taxon>Brassica</taxon>
    </lineage>
</organism>
<gene>
    <name evidence="1" type="ORF">F2Q69_00025946</name>
</gene>
<protein>
    <submittedName>
        <fullName evidence="1">Uncharacterized protein</fullName>
    </submittedName>
</protein>
<dbReference type="EMBL" id="QGKX02000088">
    <property type="protein sequence ID" value="KAF3588950.1"/>
    <property type="molecule type" value="Genomic_DNA"/>
</dbReference>
<dbReference type="Proteomes" id="UP000712600">
    <property type="component" value="Unassembled WGS sequence"/>
</dbReference>
<accession>A0A8S9S6U7</accession>
<comment type="caution">
    <text evidence="1">The sequence shown here is derived from an EMBL/GenBank/DDBJ whole genome shotgun (WGS) entry which is preliminary data.</text>
</comment>
<sequence>MPFSHNQALMPSVSEGLLRFWDSMKIKMRGEFMGITLILLDENYCKEQVHTDLSYPLIFLPIDIPHQWFFKWSLQTNRAYYDTLQAFHVSTSTS</sequence>
<evidence type="ECO:0000313" key="1">
    <source>
        <dbReference type="EMBL" id="KAF3588950.1"/>
    </source>
</evidence>
<proteinExistence type="predicted"/>
<reference evidence="1" key="1">
    <citation type="submission" date="2019-12" db="EMBL/GenBank/DDBJ databases">
        <title>Genome sequencing and annotation of Brassica cretica.</title>
        <authorList>
            <person name="Studholme D.J."/>
            <person name="Sarris P."/>
        </authorList>
    </citation>
    <scope>NUCLEOTIDE SEQUENCE</scope>
    <source>
        <strain evidence="1">PFS-109/04</strain>
        <tissue evidence="1">Leaf</tissue>
    </source>
</reference>
<name>A0A8S9S6U7_BRACR</name>
<dbReference type="AlphaFoldDB" id="A0A8S9S6U7"/>